<protein>
    <submittedName>
        <fullName evidence="1">Uncharacterized protein</fullName>
    </submittedName>
</protein>
<comment type="caution">
    <text evidence="1">The sequence shown here is derived from an EMBL/GenBank/DDBJ whole genome shotgun (WGS) entry which is preliminary data.</text>
</comment>
<sequence length="160" mass="19013">MNNRQDVNTEHLSNIDPVFVDLFVVFSRFEHALIFADYVHQTRRGAEVNWDAFYRHIDQLDLVEMREKCPTIVEYPPKVLQKEEDKLVWKMKFEEISSQKDIFKAAKAVRNNLFHGGKTTYSNHDEWERQKTLVTEAKNLILYIVSKMPEVKKIFEEPLP</sequence>
<keyword evidence="2" id="KW-1185">Reference proteome</keyword>
<accession>A0A1U7JF32</accession>
<reference evidence="1 2" key="1">
    <citation type="submission" date="2016-03" db="EMBL/GenBank/DDBJ databases">
        <title>Genome sequence of Nesiotobacter sp. nov., a moderately halophilic alphaproteobacterium isolated from the Yellow Sea, China.</title>
        <authorList>
            <person name="Zhang G."/>
            <person name="Zhang R."/>
        </authorList>
    </citation>
    <scope>NUCLEOTIDE SEQUENCE [LARGE SCALE GENOMIC DNA]</scope>
    <source>
        <strain evidence="1 2">WB1-6</strain>
    </source>
</reference>
<name>A0A1U7JF32_9HYPH</name>
<evidence type="ECO:0000313" key="2">
    <source>
        <dbReference type="Proteomes" id="UP000185783"/>
    </source>
</evidence>
<dbReference type="Proteomes" id="UP000185783">
    <property type="component" value="Unassembled WGS sequence"/>
</dbReference>
<dbReference type="EMBL" id="LVVZ01000020">
    <property type="protein sequence ID" value="OKL43298.1"/>
    <property type="molecule type" value="Genomic_DNA"/>
</dbReference>
<evidence type="ECO:0000313" key="1">
    <source>
        <dbReference type="EMBL" id="OKL43298.1"/>
    </source>
</evidence>
<organism evidence="1 2">
    <name type="scientific">Pseudovibrio exalbescens</name>
    <dbReference type="NCBI Taxonomy" id="197461"/>
    <lineage>
        <taxon>Bacteria</taxon>
        <taxon>Pseudomonadati</taxon>
        <taxon>Pseudomonadota</taxon>
        <taxon>Alphaproteobacteria</taxon>
        <taxon>Hyphomicrobiales</taxon>
        <taxon>Stappiaceae</taxon>
        <taxon>Pseudovibrio</taxon>
    </lineage>
</organism>
<gene>
    <name evidence="1" type="ORF">A3843_13810</name>
</gene>
<proteinExistence type="predicted"/>
<dbReference type="AlphaFoldDB" id="A0A1U7JF32"/>